<dbReference type="SUPFAM" id="SSF52821">
    <property type="entry name" value="Rhodanese/Cell cycle control phosphatase"/>
    <property type="match status" value="2"/>
</dbReference>
<dbReference type="CDD" id="cd07724">
    <property type="entry name" value="POD-like_MBL-fold"/>
    <property type="match status" value="1"/>
</dbReference>
<dbReference type="SMART" id="SM00450">
    <property type="entry name" value="RHOD"/>
    <property type="match status" value="2"/>
</dbReference>
<dbReference type="PROSITE" id="PS50206">
    <property type="entry name" value="RHODANESE_3"/>
    <property type="match status" value="2"/>
</dbReference>
<dbReference type="GO" id="GO:0046872">
    <property type="term" value="F:metal ion binding"/>
    <property type="evidence" value="ECO:0007669"/>
    <property type="project" value="UniProtKB-KW"/>
</dbReference>
<organism evidence="3 4">
    <name type="scientific">Pedobacter caeni</name>
    <dbReference type="NCBI Taxonomy" id="288992"/>
    <lineage>
        <taxon>Bacteria</taxon>
        <taxon>Pseudomonadati</taxon>
        <taxon>Bacteroidota</taxon>
        <taxon>Sphingobacteriia</taxon>
        <taxon>Sphingobacteriales</taxon>
        <taxon>Sphingobacteriaceae</taxon>
        <taxon>Pedobacter</taxon>
    </lineage>
</organism>
<dbReference type="GO" id="GO:0070813">
    <property type="term" value="P:hydrogen sulfide metabolic process"/>
    <property type="evidence" value="ECO:0007669"/>
    <property type="project" value="TreeGrafter"/>
</dbReference>
<dbReference type="InterPro" id="IPR036873">
    <property type="entry name" value="Rhodanese-like_dom_sf"/>
</dbReference>
<proteinExistence type="predicted"/>
<protein>
    <submittedName>
        <fullName evidence="3">Glyoxylase, beta-lactamase superfamily II</fullName>
    </submittedName>
</protein>
<dbReference type="Proteomes" id="UP000184287">
    <property type="component" value="Unassembled WGS sequence"/>
</dbReference>
<gene>
    <name evidence="3" type="ORF">SAMN04488522_103433</name>
</gene>
<dbReference type="InterPro" id="IPR051682">
    <property type="entry name" value="Mito_Persulfide_Diox"/>
</dbReference>
<reference evidence="4" key="1">
    <citation type="submission" date="2016-11" db="EMBL/GenBank/DDBJ databases">
        <authorList>
            <person name="Varghese N."/>
            <person name="Submissions S."/>
        </authorList>
    </citation>
    <scope>NUCLEOTIDE SEQUENCE [LARGE SCALE GENOMIC DNA]</scope>
    <source>
        <strain evidence="4">DSM 16990</strain>
    </source>
</reference>
<dbReference type="FunFam" id="3.60.15.10:FF:000030">
    <property type="entry name" value="Metallo-beta-lactamase family protein"/>
    <property type="match status" value="1"/>
</dbReference>
<evidence type="ECO:0000259" key="2">
    <source>
        <dbReference type="PROSITE" id="PS50206"/>
    </source>
</evidence>
<dbReference type="GO" id="GO:0006749">
    <property type="term" value="P:glutathione metabolic process"/>
    <property type="evidence" value="ECO:0007669"/>
    <property type="project" value="InterPro"/>
</dbReference>
<dbReference type="Pfam" id="PF00581">
    <property type="entry name" value="Rhodanese"/>
    <property type="match status" value="2"/>
</dbReference>
<evidence type="ECO:0000313" key="4">
    <source>
        <dbReference type="Proteomes" id="UP000184287"/>
    </source>
</evidence>
<keyword evidence="4" id="KW-1185">Reference proteome</keyword>
<accession>A0A1M5DYJ5</accession>
<feature type="domain" description="Rhodanese" evidence="2">
    <location>
        <begin position="391"/>
        <end position="479"/>
    </location>
</feature>
<dbReference type="CDD" id="cd00158">
    <property type="entry name" value="RHOD"/>
    <property type="match status" value="2"/>
</dbReference>
<sequence length="489" mass="53946">MLYFNYNLNFVFQYIKTGMKIEQIYTGCLAEAAYYIESNGEAAIIDPLREIAPYLKRAQKDNATIKYIFETHFHADFVSGHVDLAEKSGAEIVYGPTAQTTFKSLIAADGEQFKIGELTITTLHTPGHTPESTTYLLTDKDGKAHCIFTGDTLFIGDVGRPDLAQKGELTMEDMAATLYDSLQNKILVLPDEVLVYPAHGAGSACGKNMSKETFDTLGHQKEVNYALKASTREQFIKEVTEGILPPPQYFAKNAAMNKHGYESFDDVYEKGLTPLSPDEFEAMANLTGALILDTRDPQTFAKGFIPSSVNIGLNGQFAPWVGALITDLKQPLLLVCEPGKEEEAITRLARVGYDNTIGFLSDGIVMWQSAGKDLDTIVSISALEFEQVLNNNENVQALDVRKPGEYESEHLEQTLTRPLDYINDWTNEIDHKETYYIHCAGGYRSMIAASILKARGVENVIDVAGGYGAIKSTGLKRTDFACPSKAMKA</sequence>
<dbReference type="Pfam" id="PF00753">
    <property type="entry name" value="Lactamase_B"/>
    <property type="match status" value="1"/>
</dbReference>
<dbReference type="InterPro" id="IPR036866">
    <property type="entry name" value="RibonucZ/Hydroxyglut_hydro"/>
</dbReference>
<name>A0A1M5DYJ5_9SPHI</name>
<dbReference type="EMBL" id="FQUQ01000003">
    <property type="protein sequence ID" value="SHF72010.1"/>
    <property type="molecule type" value="Genomic_DNA"/>
</dbReference>
<dbReference type="InterPro" id="IPR001763">
    <property type="entry name" value="Rhodanese-like_dom"/>
</dbReference>
<evidence type="ECO:0000256" key="1">
    <source>
        <dbReference type="ARBA" id="ARBA00022723"/>
    </source>
</evidence>
<dbReference type="STRING" id="288992.SAMN04488522_103433"/>
<dbReference type="SUPFAM" id="SSF56281">
    <property type="entry name" value="Metallo-hydrolase/oxidoreductase"/>
    <property type="match status" value="1"/>
</dbReference>
<dbReference type="PANTHER" id="PTHR43084:SF1">
    <property type="entry name" value="PERSULFIDE DIOXYGENASE ETHE1, MITOCHONDRIAL"/>
    <property type="match status" value="1"/>
</dbReference>
<dbReference type="InterPro" id="IPR001279">
    <property type="entry name" value="Metallo-B-lactamas"/>
</dbReference>
<keyword evidence="1" id="KW-0479">Metal-binding</keyword>
<dbReference type="Gene3D" id="3.40.250.10">
    <property type="entry name" value="Rhodanese-like domain"/>
    <property type="match status" value="2"/>
</dbReference>
<dbReference type="AlphaFoldDB" id="A0A1M5DYJ5"/>
<evidence type="ECO:0000313" key="3">
    <source>
        <dbReference type="EMBL" id="SHF72010.1"/>
    </source>
</evidence>
<dbReference type="SMART" id="SM00849">
    <property type="entry name" value="Lactamase_B"/>
    <property type="match status" value="1"/>
</dbReference>
<dbReference type="PANTHER" id="PTHR43084">
    <property type="entry name" value="PERSULFIDE DIOXYGENASE ETHE1"/>
    <property type="match status" value="1"/>
</dbReference>
<dbReference type="Gene3D" id="3.60.15.10">
    <property type="entry name" value="Ribonuclease Z/Hydroxyacylglutathione hydrolase-like"/>
    <property type="match status" value="1"/>
</dbReference>
<feature type="domain" description="Rhodanese" evidence="2">
    <location>
        <begin position="285"/>
        <end position="376"/>
    </location>
</feature>
<dbReference type="InterPro" id="IPR044528">
    <property type="entry name" value="POD-like_MBL-fold"/>
</dbReference>
<dbReference type="GO" id="GO:0050313">
    <property type="term" value="F:sulfur dioxygenase activity"/>
    <property type="evidence" value="ECO:0007669"/>
    <property type="project" value="InterPro"/>
</dbReference>